<dbReference type="AlphaFoldDB" id="M3TD23"/>
<proteinExistence type="predicted"/>
<evidence type="ECO:0000313" key="2">
    <source>
        <dbReference type="EMBL" id="GAC79296.1"/>
    </source>
</evidence>
<keyword evidence="3" id="KW-1185">Reference proteome</keyword>
<gene>
    <name evidence="2" type="ORF">GM1_008_00580</name>
</gene>
<keyword evidence="1" id="KW-0812">Transmembrane</keyword>
<dbReference type="Proteomes" id="UP000035009">
    <property type="component" value="Unassembled WGS sequence"/>
</dbReference>
<dbReference type="EMBL" id="BAOP01000008">
    <property type="protein sequence ID" value="GAC79296.1"/>
    <property type="molecule type" value="Genomic_DNA"/>
</dbReference>
<sequence>MMADDEWYWLGDRIEFSSPGVSNSRLVRVPPETSEIPPLTAGYAAIAGGSTVGIGLAVFGGIALAARVQDVDGVSAWWWLLLIVPAGAAGLFLLVGTWVDGTERLMQGRAVGRILISVVCGGALVGLVGAWLLPAVSHAGAGCLWAPAAVSAAVSTWAALTAPREVRDARVEMGRIIDGRRTGRRCAGVIAALPDPGEWNFGGDVPIRYDDGGRTRSVRVRLHATASTIPIPGTPVTVYVMTDGEPLVELDSSTPIEFYPHSSRYESDASGGGS</sequence>
<keyword evidence="1" id="KW-0472">Membrane</keyword>
<name>M3TD23_GORML</name>
<comment type="caution">
    <text evidence="2">The sequence shown here is derived from an EMBL/GenBank/DDBJ whole genome shotgun (WGS) entry which is preliminary data.</text>
</comment>
<feature type="transmembrane region" description="Helical" evidence="1">
    <location>
        <begin position="111"/>
        <end position="133"/>
    </location>
</feature>
<accession>M3TD23</accession>
<protein>
    <submittedName>
        <fullName evidence="2">Uncharacterized protein</fullName>
    </submittedName>
</protein>
<dbReference type="STRING" id="410332.SAMN04488550_4343"/>
<organism evidence="2 3">
    <name type="scientific">Gordonia malaquae NBRC 108250</name>
    <dbReference type="NCBI Taxonomy" id="1223542"/>
    <lineage>
        <taxon>Bacteria</taxon>
        <taxon>Bacillati</taxon>
        <taxon>Actinomycetota</taxon>
        <taxon>Actinomycetes</taxon>
        <taxon>Mycobacteriales</taxon>
        <taxon>Gordoniaceae</taxon>
        <taxon>Gordonia</taxon>
    </lineage>
</organism>
<keyword evidence="1" id="KW-1133">Transmembrane helix</keyword>
<evidence type="ECO:0000313" key="3">
    <source>
        <dbReference type="Proteomes" id="UP000035009"/>
    </source>
</evidence>
<reference evidence="2 3" key="1">
    <citation type="submission" date="2013-02" db="EMBL/GenBank/DDBJ databases">
        <title>Whole genome shotgun sequence of Gordonia malaquae NBRC 108250.</title>
        <authorList>
            <person name="Yoshida I."/>
            <person name="Hosoyama A."/>
            <person name="Tsuchikane K."/>
            <person name="Ando Y."/>
            <person name="Baba S."/>
            <person name="Ohji S."/>
            <person name="Hamada M."/>
            <person name="Tamura T."/>
            <person name="Yamazoe A."/>
            <person name="Yamazaki S."/>
            <person name="Fujita N."/>
        </authorList>
    </citation>
    <scope>NUCLEOTIDE SEQUENCE [LARGE SCALE GENOMIC DNA]</scope>
    <source>
        <strain evidence="2 3">NBRC 108250</strain>
    </source>
</reference>
<feature type="transmembrane region" description="Helical" evidence="1">
    <location>
        <begin position="139"/>
        <end position="160"/>
    </location>
</feature>
<evidence type="ECO:0000256" key="1">
    <source>
        <dbReference type="SAM" id="Phobius"/>
    </source>
</evidence>
<feature type="transmembrane region" description="Helical" evidence="1">
    <location>
        <begin position="43"/>
        <end position="65"/>
    </location>
</feature>
<feature type="transmembrane region" description="Helical" evidence="1">
    <location>
        <begin position="77"/>
        <end position="99"/>
    </location>
</feature>